<gene>
    <name evidence="1" type="ORF">E3U43_006305</name>
</gene>
<organism evidence="1 2">
    <name type="scientific">Larimichthys crocea</name>
    <name type="common">Large yellow croaker</name>
    <name type="synonym">Pseudosciaena crocea</name>
    <dbReference type="NCBI Taxonomy" id="215358"/>
    <lineage>
        <taxon>Eukaryota</taxon>
        <taxon>Metazoa</taxon>
        <taxon>Chordata</taxon>
        <taxon>Craniata</taxon>
        <taxon>Vertebrata</taxon>
        <taxon>Euteleostomi</taxon>
        <taxon>Actinopterygii</taxon>
        <taxon>Neopterygii</taxon>
        <taxon>Teleostei</taxon>
        <taxon>Neoteleostei</taxon>
        <taxon>Acanthomorphata</taxon>
        <taxon>Eupercaria</taxon>
        <taxon>Sciaenidae</taxon>
        <taxon>Larimichthys</taxon>
    </lineage>
</organism>
<dbReference type="EMBL" id="CM011690">
    <property type="protein sequence ID" value="TMS08822.1"/>
    <property type="molecule type" value="Genomic_DNA"/>
</dbReference>
<proteinExistence type="predicted"/>
<evidence type="ECO:0000313" key="1">
    <source>
        <dbReference type="EMBL" id="TMS08822.1"/>
    </source>
</evidence>
<keyword evidence="2" id="KW-1185">Reference proteome</keyword>
<sequence>MRPLLHGKRAHHSGQDKESQTDIKIGQMLSGKLFVDASMDSGLSSSGEHAQSGSNSLDTVEKDSRERNPDVTALKSLLTDFGATSFSQLREALHRLRSENAELRGLLKEQKSTEYKEKESTDASGNSSDGQAELRKSVEALQAETEDHSKVIGPSKEASDGQNPVTTELIISAKGEREGPQSHSKSATWHVSRHGAGVRSRLPVPVRLRVEASSSSSRQSVSSDHLNADALQNPSSDDVHGSDQQLHTDSDSPLSPQHSTSPSSTLRYAHRSRSPVGSDKDSEDRTLDHTQADSALYTQLELLHQECQEKEGLINKLSEQLANWEELHAQLQEKDRLNRQYVEALQAAESTIAYLTACSLDSQGGFGSHTSLSAGPGSGGSDAVLHSRCLELQKALQEKEELNNQLIELLSVAEKAITSSDSEAKNPQTSDLCSKIETALQQQQVNASSDSQSPRDGSAEDAMQELQRHADSLQEALWEQNRINAELQERLRAIDAAAAECDHNSNSADQNGELSRETSAESLKEKESKERQSSEDVSLNQEMSKVLLNCLRAAESAVASLAEHCTNTSSFAPGRSSQTNSDLQMNLDKLQRALQERKDLEEPTEHADKSGRNQSAATKGQLRQELHNNLCRLYKAFSDHCRRISELQASVHDDRGRREESKDHRTMQDVKGLPPSVQVQLETLHKALREKKKACKSLEEQLATALTNTSPETARKALEQDDKGVQVDLQDLGYETSGKSENDREESSSTDLEVGVKPSCSASSLPSLLKHEQATFSSTENLDSTSSTPYPSSPALSSAKVSLKSLQAYDEYGVSEDPLQLQGQVRELKVQLENQTKLILQMQSLLRRNSLSSELVASVSDPSLGRDQEGPQRDDHSQDRSYRSGQPREKKEATKEKTSCLNTELERERSLNRSMSDQLQQTRSQSTSPARLDSLVQSQARELSQLRQQIKESRRLGGLQRRQLEELNRAFKELLQASEVDYYMGEVVKEQLDKSLGILDRLEGRLDKGDSHPDNEDVAALELSRRLAKELQEKNRVIQSLQSQLRGQTPSSHHSSHSDLCHSDRTSSSSCYSSPTTPGGSGARGQRHPADWTGAAVPPVGGAQEEGRLHGLQRENGRLQEQLRCSEELNNTLRSELDLHRSIMAQNSSHHQEQDQGHDQDGSGPQTDASKPDGDAGSQTDAGEQPRTMNSDLLGEHLQEIRALRQRLEESIRTNDRLREQLEKRLAEVEKDPAATNIFIHGNEEQGQLANEVRFLWGQNQTLKEQLNMGSRDNSQTVLLPPDKQKENEKLRETLARRTAKLEQSRKELQCEVQLQRQQLSDSQHVLQSLRVELQVYEKMKTETQKHDAESSEATQGPVPVPSSSSVDLSELLLEIRHLRLQLERSIQTNTALRQRLEEQLLRGPNRSETININYLLSSPDEGGRSPGREGSDAVRHSFQSHNEYTSVRHEEKRRVHSEVDGGSISSSSGDSVPGAPSRLVPGHRMWANRNGRHILGLIEDHNALRKQISEGRKLSRSMDTQLQECLQTFRQQGHDNKAVEQQHLKSLSGNVNNMQHVLEEAGRLLKLVWRVSLPAGSTGGDGGNNQQFQDELLKNEISRLKSRLSQQERMLNGAVKRLRTTNQLKEGMERVIIDQRKIIDLLPVYVETNFSDMINKSFFFCPTSSVSYPRSVEESQGQFRGGPSQWPVGGAAEPEQPAGSRRSESSEDRHSDASLHCSY</sequence>
<evidence type="ECO:0000313" key="2">
    <source>
        <dbReference type="Proteomes" id="UP000793456"/>
    </source>
</evidence>
<reference evidence="1" key="1">
    <citation type="submission" date="2018-11" db="EMBL/GenBank/DDBJ databases">
        <title>The sequence and de novo assembly of Larimichthys crocea genome using PacBio and Hi-C technologies.</title>
        <authorList>
            <person name="Xu P."/>
            <person name="Chen B."/>
            <person name="Zhou Z."/>
            <person name="Ke Q."/>
            <person name="Wu Y."/>
            <person name="Bai H."/>
            <person name="Pu F."/>
        </authorList>
    </citation>
    <scope>NUCLEOTIDE SEQUENCE</scope>
    <source>
        <tissue evidence="1">Muscle</tissue>
    </source>
</reference>
<protein>
    <submittedName>
        <fullName evidence="1">Uncharacterized protein</fullName>
    </submittedName>
</protein>
<name>A0ACD3QP34_LARCR</name>
<dbReference type="Proteomes" id="UP000793456">
    <property type="component" value="Chromosome XVII"/>
</dbReference>
<accession>A0ACD3QP34</accession>
<comment type="caution">
    <text evidence="1">The sequence shown here is derived from an EMBL/GenBank/DDBJ whole genome shotgun (WGS) entry which is preliminary data.</text>
</comment>